<dbReference type="InterPro" id="IPR017441">
    <property type="entry name" value="Protein_kinase_ATP_BS"/>
</dbReference>
<evidence type="ECO:0000313" key="12">
    <source>
        <dbReference type="Proteomes" id="UP000023152"/>
    </source>
</evidence>
<protein>
    <recommendedName>
        <fullName evidence="10">Protein kinase domain-containing protein</fullName>
    </recommendedName>
</protein>
<dbReference type="GO" id="GO:0005524">
    <property type="term" value="F:ATP binding"/>
    <property type="evidence" value="ECO:0007669"/>
    <property type="project" value="UniProtKB-UniRule"/>
</dbReference>
<evidence type="ECO:0000256" key="3">
    <source>
        <dbReference type="ARBA" id="ARBA00022679"/>
    </source>
</evidence>
<dbReference type="InterPro" id="IPR050591">
    <property type="entry name" value="GSK-3"/>
</dbReference>
<evidence type="ECO:0000256" key="1">
    <source>
        <dbReference type="ARBA" id="ARBA00005527"/>
    </source>
</evidence>
<name>X6NDK4_RETFI</name>
<dbReference type="GO" id="GO:0005737">
    <property type="term" value="C:cytoplasm"/>
    <property type="evidence" value="ECO:0007669"/>
    <property type="project" value="TreeGrafter"/>
</dbReference>
<evidence type="ECO:0000259" key="10">
    <source>
        <dbReference type="PROSITE" id="PS50011"/>
    </source>
</evidence>
<keyword evidence="3" id="KW-0808">Transferase</keyword>
<dbReference type="GO" id="GO:0007165">
    <property type="term" value="P:signal transduction"/>
    <property type="evidence" value="ECO:0007669"/>
    <property type="project" value="TreeGrafter"/>
</dbReference>
<dbReference type="InterPro" id="IPR011009">
    <property type="entry name" value="Kinase-like_dom_sf"/>
</dbReference>
<keyword evidence="12" id="KW-1185">Reference proteome</keyword>
<dbReference type="AlphaFoldDB" id="X6NDK4"/>
<evidence type="ECO:0000256" key="2">
    <source>
        <dbReference type="ARBA" id="ARBA00022527"/>
    </source>
</evidence>
<feature type="transmembrane region" description="Helical" evidence="9">
    <location>
        <begin position="154"/>
        <end position="176"/>
    </location>
</feature>
<dbReference type="GO" id="GO:0005634">
    <property type="term" value="C:nucleus"/>
    <property type="evidence" value="ECO:0007669"/>
    <property type="project" value="TreeGrafter"/>
</dbReference>
<sequence length="181" mass="20600">MAQVKGGSGQHVQNARQSQGQAQAQVQAQGQSNTNQMLDPNHGGAKGSGDNEAAKSSNNADKKRTLRYSSERVIGSGTFGVVYKAVSLTTNEVVAIKKVKEDRRYKRTFFFYFKKKKKIKPMIKESGIGNNERSQTPQCRPIKRLRKKKKEYDFFFFCVLLRGSLFYHWPSIFFLLHEGKK</sequence>
<evidence type="ECO:0000256" key="5">
    <source>
        <dbReference type="ARBA" id="ARBA00022777"/>
    </source>
</evidence>
<evidence type="ECO:0000256" key="9">
    <source>
        <dbReference type="SAM" id="Phobius"/>
    </source>
</evidence>
<keyword evidence="2" id="KW-0723">Serine/threonine-protein kinase</keyword>
<dbReference type="Proteomes" id="UP000023152">
    <property type="component" value="Unassembled WGS sequence"/>
</dbReference>
<keyword evidence="5" id="KW-0418">Kinase</keyword>
<organism evidence="11 12">
    <name type="scientific">Reticulomyxa filosa</name>
    <dbReference type="NCBI Taxonomy" id="46433"/>
    <lineage>
        <taxon>Eukaryota</taxon>
        <taxon>Sar</taxon>
        <taxon>Rhizaria</taxon>
        <taxon>Retaria</taxon>
        <taxon>Foraminifera</taxon>
        <taxon>Monothalamids</taxon>
        <taxon>Reticulomyxidae</taxon>
        <taxon>Reticulomyxa</taxon>
    </lineage>
</organism>
<keyword evidence="6 7" id="KW-0067">ATP-binding</keyword>
<dbReference type="SUPFAM" id="SSF56112">
    <property type="entry name" value="Protein kinase-like (PK-like)"/>
    <property type="match status" value="1"/>
</dbReference>
<dbReference type="GO" id="GO:0030154">
    <property type="term" value="P:cell differentiation"/>
    <property type="evidence" value="ECO:0007669"/>
    <property type="project" value="TreeGrafter"/>
</dbReference>
<dbReference type="OrthoDB" id="1728022at2759"/>
<feature type="binding site" evidence="7">
    <location>
        <position position="98"/>
    </location>
    <ligand>
        <name>ATP</name>
        <dbReference type="ChEBI" id="CHEBI:30616"/>
    </ligand>
</feature>
<dbReference type="GO" id="GO:0004674">
    <property type="term" value="F:protein serine/threonine kinase activity"/>
    <property type="evidence" value="ECO:0007669"/>
    <property type="project" value="UniProtKB-KW"/>
</dbReference>
<gene>
    <name evidence="11" type="ORF">RFI_13325</name>
</gene>
<dbReference type="PANTHER" id="PTHR24057">
    <property type="entry name" value="GLYCOGEN SYNTHASE KINASE-3 ALPHA"/>
    <property type="match status" value="1"/>
</dbReference>
<feature type="region of interest" description="Disordered" evidence="8">
    <location>
        <begin position="1"/>
        <end position="64"/>
    </location>
</feature>
<keyword evidence="4 7" id="KW-0547">Nucleotide-binding</keyword>
<dbReference type="PROSITE" id="PS00107">
    <property type="entry name" value="PROTEIN_KINASE_ATP"/>
    <property type="match status" value="1"/>
</dbReference>
<dbReference type="InterPro" id="IPR000719">
    <property type="entry name" value="Prot_kinase_dom"/>
</dbReference>
<evidence type="ECO:0000256" key="8">
    <source>
        <dbReference type="SAM" id="MobiDB-lite"/>
    </source>
</evidence>
<comment type="caution">
    <text evidence="11">The sequence shown here is derived from an EMBL/GenBank/DDBJ whole genome shotgun (WGS) entry which is preliminary data.</text>
</comment>
<evidence type="ECO:0000256" key="6">
    <source>
        <dbReference type="ARBA" id="ARBA00022840"/>
    </source>
</evidence>
<dbReference type="PROSITE" id="PS50011">
    <property type="entry name" value="PROTEIN_KINASE_DOM"/>
    <property type="match status" value="1"/>
</dbReference>
<dbReference type="EMBL" id="ASPP01009669">
    <property type="protein sequence ID" value="ETO23844.1"/>
    <property type="molecule type" value="Genomic_DNA"/>
</dbReference>
<comment type="similarity">
    <text evidence="1">Belongs to the protein kinase superfamily. CMGC Ser/Thr protein kinase family. GSK-3 subfamily.</text>
</comment>
<proteinExistence type="inferred from homology"/>
<keyword evidence="9" id="KW-0812">Transmembrane</keyword>
<accession>X6NDK4</accession>
<evidence type="ECO:0000313" key="11">
    <source>
        <dbReference type="EMBL" id="ETO23844.1"/>
    </source>
</evidence>
<reference evidence="11 12" key="1">
    <citation type="journal article" date="2013" name="Curr. Biol.">
        <title>The Genome of the Foraminiferan Reticulomyxa filosa.</title>
        <authorList>
            <person name="Glockner G."/>
            <person name="Hulsmann N."/>
            <person name="Schleicher M."/>
            <person name="Noegel A.A."/>
            <person name="Eichinger L."/>
            <person name="Gallinger C."/>
            <person name="Pawlowski J."/>
            <person name="Sierra R."/>
            <person name="Euteneuer U."/>
            <person name="Pillet L."/>
            <person name="Moustafa A."/>
            <person name="Platzer M."/>
            <person name="Groth M."/>
            <person name="Szafranski K."/>
            <person name="Schliwa M."/>
        </authorList>
    </citation>
    <scope>NUCLEOTIDE SEQUENCE [LARGE SCALE GENOMIC DNA]</scope>
</reference>
<evidence type="ECO:0000256" key="7">
    <source>
        <dbReference type="PROSITE-ProRule" id="PRU10141"/>
    </source>
</evidence>
<feature type="domain" description="Protein kinase" evidence="10">
    <location>
        <begin position="68"/>
        <end position="181"/>
    </location>
</feature>
<keyword evidence="9" id="KW-0472">Membrane</keyword>
<dbReference type="Gene3D" id="3.30.200.20">
    <property type="entry name" value="Phosphorylase Kinase, domain 1"/>
    <property type="match status" value="1"/>
</dbReference>
<keyword evidence="9" id="KW-1133">Transmembrane helix</keyword>
<feature type="compositionally biased region" description="Low complexity" evidence="8">
    <location>
        <begin position="12"/>
        <end position="33"/>
    </location>
</feature>
<evidence type="ECO:0000256" key="4">
    <source>
        <dbReference type="ARBA" id="ARBA00022741"/>
    </source>
</evidence>
<dbReference type="PANTHER" id="PTHR24057:SF0">
    <property type="entry name" value="PROTEIN KINASE SHAGGY-RELATED"/>
    <property type="match status" value="1"/>
</dbReference>